<dbReference type="EMBL" id="CAJGYO010000002">
    <property type="protein sequence ID" value="CAD6212176.1"/>
    <property type="molecule type" value="Genomic_DNA"/>
</dbReference>
<keyword evidence="4" id="KW-1185">Reference proteome</keyword>
<keyword evidence="2" id="KW-1133">Transmembrane helix</keyword>
<dbReference type="PANTHER" id="PTHR35297:SF2">
    <property type="entry name" value="PROTEIN, PUTATIVE-RELATED"/>
    <property type="match status" value="1"/>
</dbReference>
<proteinExistence type="predicted"/>
<dbReference type="Proteomes" id="UP000604825">
    <property type="component" value="Unassembled WGS sequence"/>
</dbReference>
<feature type="compositionally biased region" description="Basic residues" evidence="1">
    <location>
        <begin position="120"/>
        <end position="131"/>
    </location>
</feature>
<evidence type="ECO:0000256" key="2">
    <source>
        <dbReference type="SAM" id="Phobius"/>
    </source>
</evidence>
<evidence type="ECO:0000313" key="3">
    <source>
        <dbReference type="EMBL" id="CAD6212176.1"/>
    </source>
</evidence>
<dbReference type="AlphaFoldDB" id="A0A811MW38"/>
<dbReference type="PANTHER" id="PTHR35297">
    <property type="entry name" value="PROTEIN, PUTATIVE-RELATED"/>
    <property type="match status" value="1"/>
</dbReference>
<reference evidence="3" key="1">
    <citation type="submission" date="2020-10" db="EMBL/GenBank/DDBJ databases">
        <authorList>
            <person name="Han B."/>
            <person name="Lu T."/>
            <person name="Zhao Q."/>
            <person name="Huang X."/>
            <person name="Zhao Y."/>
        </authorList>
    </citation>
    <scope>NUCLEOTIDE SEQUENCE</scope>
</reference>
<keyword evidence="2" id="KW-0812">Transmembrane</keyword>
<protein>
    <submittedName>
        <fullName evidence="3">Uncharacterized protein</fullName>
    </submittedName>
</protein>
<feature type="region of interest" description="Disordered" evidence="1">
    <location>
        <begin position="93"/>
        <end position="131"/>
    </location>
</feature>
<evidence type="ECO:0000256" key="1">
    <source>
        <dbReference type="SAM" id="MobiDB-lite"/>
    </source>
</evidence>
<comment type="caution">
    <text evidence="3">The sequence shown here is derived from an EMBL/GenBank/DDBJ whole genome shotgun (WGS) entry which is preliminary data.</text>
</comment>
<keyword evidence="2" id="KW-0472">Membrane</keyword>
<accession>A0A811MW38</accession>
<feature type="transmembrane region" description="Helical" evidence="2">
    <location>
        <begin position="44"/>
        <end position="62"/>
    </location>
</feature>
<gene>
    <name evidence="3" type="ORF">NCGR_LOCUS7984</name>
</gene>
<name>A0A811MW38_9POAL</name>
<sequence>MQRLSLGSPAGRSFRLSVAGDEEAEAADEKAAKAVARAPAPDRSIHLVPLLTLLCLLVLFLLSHDPSAALTDSPVLAAAATVTVAARSLEATAAGAGGADGTTASSGVYHRRLKEDPRQSRGRRMGMARRR</sequence>
<organism evidence="3 4">
    <name type="scientific">Miscanthus lutarioriparius</name>
    <dbReference type="NCBI Taxonomy" id="422564"/>
    <lineage>
        <taxon>Eukaryota</taxon>
        <taxon>Viridiplantae</taxon>
        <taxon>Streptophyta</taxon>
        <taxon>Embryophyta</taxon>
        <taxon>Tracheophyta</taxon>
        <taxon>Spermatophyta</taxon>
        <taxon>Magnoliopsida</taxon>
        <taxon>Liliopsida</taxon>
        <taxon>Poales</taxon>
        <taxon>Poaceae</taxon>
        <taxon>PACMAD clade</taxon>
        <taxon>Panicoideae</taxon>
        <taxon>Andropogonodae</taxon>
        <taxon>Andropogoneae</taxon>
        <taxon>Saccharinae</taxon>
        <taxon>Miscanthus</taxon>
    </lineage>
</organism>
<evidence type="ECO:0000313" key="4">
    <source>
        <dbReference type="Proteomes" id="UP000604825"/>
    </source>
</evidence>